<keyword evidence="4" id="KW-1133">Transmembrane helix</keyword>
<dbReference type="InterPro" id="IPR050833">
    <property type="entry name" value="Poly_Biosynth_Transport"/>
</dbReference>
<dbReference type="OrthoDB" id="385011at2"/>
<proteinExistence type="predicted"/>
<protein>
    <submittedName>
        <fullName evidence="6">Polysaccharide transporter</fullName>
    </submittedName>
</protein>
<organism evidence="6">
    <name type="scientific">Ethanoligenens harbinense</name>
    <dbReference type="NCBI Taxonomy" id="253239"/>
    <lineage>
        <taxon>Bacteria</taxon>
        <taxon>Bacillati</taxon>
        <taxon>Bacillota</taxon>
        <taxon>Clostridia</taxon>
        <taxon>Eubacteriales</taxon>
        <taxon>Oscillospiraceae</taxon>
        <taxon>Ethanoligenens</taxon>
    </lineage>
</organism>
<keyword evidence="2" id="KW-1003">Cell membrane</keyword>
<reference evidence="6" key="1">
    <citation type="submission" date="2009-03" db="EMBL/GenBank/DDBJ databases">
        <title>The draft genome and assembly of Ethanoligenens harbinense YUAN-3T by gene library.</title>
        <authorList>
            <person name="Zhao X."/>
            <person name="Ren N."/>
            <person name="Xing D."/>
            <person name="Wang J."/>
            <person name="Fu N."/>
            <person name="Zhang L."/>
            <person name="Wan J."/>
        </authorList>
    </citation>
    <scope>NUCLEOTIDE SEQUENCE</scope>
    <source>
        <strain evidence="6">YUAN-3</strain>
    </source>
</reference>
<evidence type="ECO:0000256" key="1">
    <source>
        <dbReference type="ARBA" id="ARBA00004651"/>
    </source>
</evidence>
<accession>C3VML7</accession>
<dbReference type="GO" id="GO:0005886">
    <property type="term" value="C:plasma membrane"/>
    <property type="evidence" value="ECO:0007669"/>
    <property type="project" value="UniProtKB-SubCell"/>
</dbReference>
<evidence type="ECO:0000256" key="3">
    <source>
        <dbReference type="ARBA" id="ARBA00022692"/>
    </source>
</evidence>
<dbReference type="AlphaFoldDB" id="C3VML7"/>
<evidence type="ECO:0000256" key="4">
    <source>
        <dbReference type="ARBA" id="ARBA00022989"/>
    </source>
</evidence>
<evidence type="ECO:0000256" key="2">
    <source>
        <dbReference type="ARBA" id="ARBA00022475"/>
    </source>
</evidence>
<comment type="subcellular location">
    <subcellularLocation>
        <location evidence="1">Cell membrane</location>
        <topology evidence="1">Multi-pass membrane protein</topology>
    </subcellularLocation>
</comment>
<sequence>MRVANGVIRRGIANVKYVLLSQFCYYVVTFLTAFVLPGVLGVVPNGYYQIYFFYTANFVGLMHIGFNDGIYLKFGGYEFDKLPQELFRTFMRLYICMNGIEMLALLAVVLWEPNPNKRFAFVFAVLNILVVNLSALLNYINQATGRIRLYSFIVIAQQVQLIAGLVVLFLLRHVDFRTVIVLDFAAKTVVVFINVACCRDLFFGKRAPWRAAWGPYWDNIRVGVKLMIANLMAMLVMGAGKLVMERLGTVADFSEYSFASNAINIAMAFISAVGLVLYPVLCRLERKTLPYYFQRINRLLCAFIFSMMLLYYPLVVVIRVFLPKYDAVLSYLHLLFPIVIMQSKMQMLINNYYESLREERAMMWANLSAVGLFVAVALPLYLWHPSVLVIVWATLGVFVWRCYASELFLKRKMGIHSMRNMFEEWGMGGLFIVANSLLGWGPGLMLYAAAVAAYLLYYRRELLPAVRTVMQSALDR</sequence>
<dbReference type="PANTHER" id="PTHR30250">
    <property type="entry name" value="PST FAMILY PREDICTED COLANIC ACID TRANSPORTER"/>
    <property type="match status" value="1"/>
</dbReference>
<evidence type="ECO:0000313" key="6">
    <source>
        <dbReference type="EMBL" id="ACP18855.1"/>
    </source>
</evidence>
<keyword evidence="5" id="KW-0472">Membrane</keyword>
<keyword evidence="3" id="KW-0812">Transmembrane</keyword>
<evidence type="ECO:0000256" key="5">
    <source>
        <dbReference type="ARBA" id="ARBA00023136"/>
    </source>
</evidence>
<dbReference type="PANTHER" id="PTHR30250:SF11">
    <property type="entry name" value="O-ANTIGEN TRANSPORTER-RELATED"/>
    <property type="match status" value="1"/>
</dbReference>
<dbReference type="EMBL" id="FJ873726">
    <property type="protein sequence ID" value="ACP18855.1"/>
    <property type="molecule type" value="Genomic_DNA"/>
</dbReference>
<name>C3VML7_9FIRM</name>